<dbReference type="AlphaFoldDB" id="A0A2T7A690"/>
<dbReference type="EMBL" id="NESQ01000016">
    <property type="protein sequence ID" value="PUU83253.1"/>
    <property type="molecule type" value="Genomic_DNA"/>
</dbReference>
<organism evidence="2 3">
    <name type="scientific">Tuber borchii</name>
    <name type="common">White truffle</name>
    <dbReference type="NCBI Taxonomy" id="42251"/>
    <lineage>
        <taxon>Eukaryota</taxon>
        <taxon>Fungi</taxon>
        <taxon>Dikarya</taxon>
        <taxon>Ascomycota</taxon>
        <taxon>Pezizomycotina</taxon>
        <taxon>Pezizomycetes</taxon>
        <taxon>Pezizales</taxon>
        <taxon>Tuberaceae</taxon>
        <taxon>Tuber</taxon>
    </lineage>
</organism>
<keyword evidence="1" id="KW-0472">Membrane</keyword>
<dbReference type="Proteomes" id="UP000244722">
    <property type="component" value="Unassembled WGS sequence"/>
</dbReference>
<evidence type="ECO:0000256" key="1">
    <source>
        <dbReference type="SAM" id="Phobius"/>
    </source>
</evidence>
<keyword evidence="1" id="KW-1133">Transmembrane helix</keyword>
<gene>
    <name evidence="2" type="ORF">B9Z19DRAFT_1061219</name>
</gene>
<keyword evidence="3" id="KW-1185">Reference proteome</keyword>
<proteinExistence type="predicted"/>
<evidence type="ECO:0000313" key="3">
    <source>
        <dbReference type="Proteomes" id="UP000244722"/>
    </source>
</evidence>
<sequence length="109" mass="11947">MAEAVSRAKHIDTCTAQSTYPSPSLNRNNFSTPIGISSNSPSAIFNSLQNKLGRWQQAWLNLSLDGIGIPLFLAWILIPNVVYYRSMSGKHKIQIHSVSPARIAAPSPK</sequence>
<protein>
    <submittedName>
        <fullName evidence="2">Uncharacterized protein</fullName>
    </submittedName>
</protein>
<keyword evidence="1" id="KW-0812">Transmembrane</keyword>
<reference evidence="2 3" key="1">
    <citation type="submission" date="2017-04" db="EMBL/GenBank/DDBJ databases">
        <title>Draft genome sequence of Tuber borchii Vittad., a whitish edible truffle.</title>
        <authorList>
            <consortium name="DOE Joint Genome Institute"/>
            <person name="Murat C."/>
            <person name="Kuo A."/>
            <person name="Barry K.W."/>
            <person name="Clum A."/>
            <person name="Dockter R.B."/>
            <person name="Fauchery L."/>
            <person name="Iotti M."/>
            <person name="Kohler A."/>
            <person name="Labutti K."/>
            <person name="Lindquist E.A."/>
            <person name="Lipzen A."/>
            <person name="Ohm R.A."/>
            <person name="Wang M."/>
            <person name="Grigoriev I.V."/>
            <person name="Zambonelli A."/>
            <person name="Martin F.M."/>
        </authorList>
    </citation>
    <scope>NUCLEOTIDE SEQUENCE [LARGE SCALE GENOMIC DNA]</scope>
    <source>
        <strain evidence="2 3">Tbo3840</strain>
    </source>
</reference>
<feature type="transmembrane region" description="Helical" evidence="1">
    <location>
        <begin position="67"/>
        <end position="84"/>
    </location>
</feature>
<name>A0A2T7A690_TUBBO</name>
<accession>A0A2T7A690</accession>
<comment type="caution">
    <text evidence="2">The sequence shown here is derived from an EMBL/GenBank/DDBJ whole genome shotgun (WGS) entry which is preliminary data.</text>
</comment>
<evidence type="ECO:0000313" key="2">
    <source>
        <dbReference type="EMBL" id="PUU83253.1"/>
    </source>
</evidence>